<name>A0A1K1SYR8_9BACT</name>
<proteinExistence type="predicted"/>
<dbReference type="STRING" id="1004.SAMN05661012_06449"/>
<protein>
    <submittedName>
        <fullName evidence="1">Uncharacterized protein</fullName>
    </submittedName>
</protein>
<reference evidence="1 2" key="1">
    <citation type="submission" date="2016-11" db="EMBL/GenBank/DDBJ databases">
        <authorList>
            <person name="Jaros S."/>
            <person name="Januszkiewicz K."/>
            <person name="Wedrychowicz H."/>
        </authorList>
    </citation>
    <scope>NUCLEOTIDE SEQUENCE [LARGE SCALE GENOMIC DNA]</scope>
    <source>
        <strain evidence="1 2">DSM 784</strain>
    </source>
</reference>
<dbReference type="AlphaFoldDB" id="A0A1K1SYR8"/>
<evidence type="ECO:0000313" key="2">
    <source>
        <dbReference type="Proteomes" id="UP000183788"/>
    </source>
</evidence>
<evidence type="ECO:0000313" key="1">
    <source>
        <dbReference type="EMBL" id="SFW89520.1"/>
    </source>
</evidence>
<accession>A0A1K1SYR8</accession>
<sequence>MCFINTAKMKSLHQAITPHLLPNEQENYLMFQMTKTYLGITHKIEETNRLNAAGIYMRYKTLLLVCARWPGLQLK</sequence>
<dbReference type="Proteomes" id="UP000183788">
    <property type="component" value="Unassembled WGS sequence"/>
</dbReference>
<gene>
    <name evidence="1" type="ORF">SAMN05661012_06449</name>
</gene>
<dbReference type="EMBL" id="FPIZ01000041">
    <property type="protein sequence ID" value="SFW89520.1"/>
    <property type="molecule type" value="Genomic_DNA"/>
</dbReference>
<organism evidence="1 2">
    <name type="scientific">Chitinophaga sancti</name>
    <dbReference type="NCBI Taxonomy" id="1004"/>
    <lineage>
        <taxon>Bacteria</taxon>
        <taxon>Pseudomonadati</taxon>
        <taxon>Bacteroidota</taxon>
        <taxon>Chitinophagia</taxon>
        <taxon>Chitinophagales</taxon>
        <taxon>Chitinophagaceae</taxon>
        <taxon>Chitinophaga</taxon>
    </lineage>
</organism>